<evidence type="ECO:0000256" key="3">
    <source>
        <dbReference type="ARBA" id="ARBA00023125"/>
    </source>
</evidence>
<gene>
    <name evidence="9" type="ORF">G6F51_005118</name>
</gene>
<dbReference type="OMA" id="FYRENRR"/>
<evidence type="ECO:0000256" key="2">
    <source>
        <dbReference type="ARBA" id="ARBA00023015"/>
    </source>
</evidence>
<dbReference type="InterPro" id="IPR018122">
    <property type="entry name" value="TF_fork_head_CS_1"/>
</dbReference>
<dbReference type="AlphaFoldDB" id="A0A9P6YDY7"/>
<evidence type="ECO:0000256" key="7">
    <source>
        <dbReference type="SAM" id="MobiDB-lite"/>
    </source>
</evidence>
<evidence type="ECO:0000313" key="10">
    <source>
        <dbReference type="Proteomes" id="UP000717996"/>
    </source>
</evidence>
<dbReference type="GO" id="GO:0000981">
    <property type="term" value="F:DNA-binding transcription factor activity, RNA polymerase II-specific"/>
    <property type="evidence" value="ECO:0007669"/>
    <property type="project" value="TreeGrafter"/>
</dbReference>
<feature type="region of interest" description="Disordered" evidence="7">
    <location>
        <begin position="1"/>
        <end position="25"/>
    </location>
</feature>
<reference evidence="9" key="1">
    <citation type="journal article" date="2020" name="Microb. Genom.">
        <title>Genetic diversity of clinical and environmental Mucorales isolates obtained from an investigation of mucormycosis cases among solid organ transplant recipients.</title>
        <authorList>
            <person name="Nguyen M.H."/>
            <person name="Kaul D."/>
            <person name="Muto C."/>
            <person name="Cheng S.J."/>
            <person name="Richter R.A."/>
            <person name="Bruno V.M."/>
            <person name="Liu G."/>
            <person name="Beyhan S."/>
            <person name="Sundermann A.J."/>
            <person name="Mounaud S."/>
            <person name="Pasculle A.W."/>
            <person name="Nierman W.C."/>
            <person name="Driscoll E."/>
            <person name="Cumbie R."/>
            <person name="Clancy C.J."/>
            <person name="Dupont C.L."/>
        </authorList>
    </citation>
    <scope>NUCLEOTIDE SEQUENCE</scope>
    <source>
        <strain evidence="9">GL16</strain>
    </source>
</reference>
<dbReference type="PROSITE" id="PS50039">
    <property type="entry name" value="FORK_HEAD_3"/>
    <property type="match status" value="1"/>
</dbReference>
<dbReference type="InterPro" id="IPR001766">
    <property type="entry name" value="Fork_head_dom"/>
</dbReference>
<dbReference type="InterPro" id="IPR036390">
    <property type="entry name" value="WH_DNA-bd_sf"/>
</dbReference>
<sequence length="309" mass="34796">MSFKLYSKPTAGSRRKSYPQYQPIPKSTDREFKLTLDVFDAKEDCPARIRPNWPKEIIPWWTPSHTNEKPPYSYATLIAHAILTSQEGRLTLNDIYLWISDHYKAYSIGVGGWQNSIRHNLSLNKKWFQRIERKRTQASTGKGSFWTLVPGAEQVFLENLTQENGTPSSTKRYRLTPSTSSLCPVASDGKDPVYTTFRLTHKRGSLDASQASDSDEDSRPDRTLCKRSRPLTRSCSLSSASSSPSDLGLLSPGANGPQTVQDPIYLSSDPTSLFFTTPPVYAPFWSTEDSCLFTQAYPLDDVFYNPSVL</sequence>
<evidence type="ECO:0000256" key="5">
    <source>
        <dbReference type="ARBA" id="ARBA00023242"/>
    </source>
</evidence>
<dbReference type="EMBL" id="JAANIT010000606">
    <property type="protein sequence ID" value="KAG1546037.1"/>
    <property type="molecule type" value="Genomic_DNA"/>
</dbReference>
<dbReference type="PANTHER" id="PTHR45881">
    <property type="entry name" value="CHECKPOINT SUPPRESSOR 1-LIKE, ISOFORM A-RELATED"/>
    <property type="match status" value="1"/>
</dbReference>
<feature type="region of interest" description="Disordered" evidence="7">
    <location>
        <begin position="205"/>
        <end position="263"/>
    </location>
</feature>
<accession>A0A9P6YDY7</accession>
<evidence type="ECO:0000256" key="6">
    <source>
        <dbReference type="PROSITE-ProRule" id="PRU00089"/>
    </source>
</evidence>
<keyword evidence="4" id="KW-0804">Transcription</keyword>
<dbReference type="Proteomes" id="UP000717996">
    <property type="component" value="Unassembled WGS sequence"/>
</dbReference>
<organism evidence="9 10">
    <name type="scientific">Rhizopus oryzae</name>
    <name type="common">Mucormycosis agent</name>
    <name type="synonym">Rhizopus arrhizus var. delemar</name>
    <dbReference type="NCBI Taxonomy" id="64495"/>
    <lineage>
        <taxon>Eukaryota</taxon>
        <taxon>Fungi</taxon>
        <taxon>Fungi incertae sedis</taxon>
        <taxon>Mucoromycota</taxon>
        <taxon>Mucoromycotina</taxon>
        <taxon>Mucoromycetes</taxon>
        <taxon>Mucorales</taxon>
        <taxon>Mucorineae</taxon>
        <taxon>Rhizopodaceae</taxon>
        <taxon>Rhizopus</taxon>
    </lineage>
</organism>
<feature type="domain" description="Fork-head" evidence="8">
    <location>
        <begin position="69"/>
        <end position="159"/>
    </location>
</feature>
<dbReference type="GO" id="GO:0005634">
    <property type="term" value="C:nucleus"/>
    <property type="evidence" value="ECO:0007669"/>
    <property type="project" value="UniProtKB-SubCell"/>
</dbReference>
<keyword evidence="3 6" id="KW-0238">DNA-binding</keyword>
<comment type="subcellular location">
    <subcellularLocation>
        <location evidence="1 6">Nucleus</location>
    </subcellularLocation>
</comment>
<keyword evidence="2" id="KW-0805">Transcription regulation</keyword>
<dbReference type="CDD" id="cd00059">
    <property type="entry name" value="FH_FOX"/>
    <property type="match status" value="1"/>
</dbReference>
<evidence type="ECO:0000256" key="1">
    <source>
        <dbReference type="ARBA" id="ARBA00004123"/>
    </source>
</evidence>
<keyword evidence="5 6" id="KW-0539">Nucleus</keyword>
<dbReference type="SMART" id="SM00339">
    <property type="entry name" value="FH"/>
    <property type="match status" value="1"/>
</dbReference>
<dbReference type="Pfam" id="PF00250">
    <property type="entry name" value="Forkhead"/>
    <property type="match status" value="1"/>
</dbReference>
<dbReference type="PROSITE" id="PS00658">
    <property type="entry name" value="FORK_HEAD_2"/>
    <property type="match status" value="1"/>
</dbReference>
<dbReference type="GO" id="GO:0000978">
    <property type="term" value="F:RNA polymerase II cis-regulatory region sequence-specific DNA binding"/>
    <property type="evidence" value="ECO:0007669"/>
    <property type="project" value="TreeGrafter"/>
</dbReference>
<dbReference type="OrthoDB" id="5954824at2759"/>
<evidence type="ECO:0000256" key="4">
    <source>
        <dbReference type="ARBA" id="ARBA00023163"/>
    </source>
</evidence>
<feature type="compositionally biased region" description="Polar residues" evidence="7">
    <location>
        <begin position="159"/>
        <end position="182"/>
    </location>
</feature>
<feature type="region of interest" description="Disordered" evidence="7">
    <location>
        <begin position="159"/>
        <end position="187"/>
    </location>
</feature>
<dbReference type="PRINTS" id="PR00053">
    <property type="entry name" value="FORKHEAD"/>
</dbReference>
<name>A0A9P6YDY7_RHIOR</name>
<dbReference type="InterPro" id="IPR036388">
    <property type="entry name" value="WH-like_DNA-bd_sf"/>
</dbReference>
<dbReference type="SUPFAM" id="SSF46785">
    <property type="entry name" value="Winged helix' DNA-binding domain"/>
    <property type="match status" value="1"/>
</dbReference>
<dbReference type="PROSITE" id="PS00657">
    <property type="entry name" value="FORK_HEAD_1"/>
    <property type="match status" value="1"/>
</dbReference>
<evidence type="ECO:0000259" key="8">
    <source>
        <dbReference type="PROSITE" id="PS50039"/>
    </source>
</evidence>
<feature type="compositionally biased region" description="Low complexity" evidence="7">
    <location>
        <begin position="231"/>
        <end position="251"/>
    </location>
</feature>
<feature type="DNA-binding region" description="Fork-head" evidence="6">
    <location>
        <begin position="69"/>
        <end position="159"/>
    </location>
</feature>
<evidence type="ECO:0000313" key="9">
    <source>
        <dbReference type="EMBL" id="KAG1546037.1"/>
    </source>
</evidence>
<dbReference type="Gene3D" id="1.10.10.10">
    <property type="entry name" value="Winged helix-like DNA-binding domain superfamily/Winged helix DNA-binding domain"/>
    <property type="match status" value="1"/>
</dbReference>
<proteinExistence type="predicted"/>
<dbReference type="PANTHER" id="PTHR45881:SF1">
    <property type="entry name" value="FORK HEAD PROTEIN HOMOLOG 2"/>
    <property type="match status" value="1"/>
</dbReference>
<protein>
    <recommendedName>
        <fullName evidence="8">Fork-head domain-containing protein</fullName>
    </recommendedName>
</protein>
<comment type="caution">
    <text evidence="9">The sequence shown here is derived from an EMBL/GenBank/DDBJ whole genome shotgun (WGS) entry which is preliminary data.</text>
</comment>
<dbReference type="InterPro" id="IPR030456">
    <property type="entry name" value="TF_fork_head_CS_2"/>
</dbReference>